<organism evidence="1 2">
    <name type="scientific">Haloarcula limicola</name>
    <dbReference type="NCBI Taxonomy" id="1429915"/>
    <lineage>
        <taxon>Archaea</taxon>
        <taxon>Methanobacteriati</taxon>
        <taxon>Methanobacteriota</taxon>
        <taxon>Stenosarchaea group</taxon>
        <taxon>Halobacteria</taxon>
        <taxon>Halobacteriales</taxon>
        <taxon>Haloarculaceae</taxon>
        <taxon>Haloarcula</taxon>
    </lineage>
</organism>
<dbReference type="OrthoDB" id="303611at2157"/>
<proteinExistence type="predicted"/>
<protein>
    <submittedName>
        <fullName evidence="1">SRPBCC family protein</fullName>
    </submittedName>
</protein>
<comment type="caution">
    <text evidence="1">The sequence shown here is derived from an EMBL/GenBank/DDBJ whole genome shotgun (WGS) entry which is preliminary data.</text>
</comment>
<dbReference type="EMBL" id="JAHQXF010000003">
    <property type="protein sequence ID" value="MBV0925860.1"/>
    <property type="molecule type" value="Genomic_DNA"/>
</dbReference>
<gene>
    <name evidence="1" type="ORF">KTS45_16775</name>
</gene>
<keyword evidence="2" id="KW-1185">Reference proteome</keyword>
<sequence length="158" mass="17221">MFASRSPAFGTFDCEGREVAVVRTVTVTRELDADPDCVRAAILDVSEFMRAGGFDDVTVDGDVVTLANSVGLVTIELVLDVVDDPDAVLAYEQRDGVFEEMVTRYDLAETADGVEVRATTEFALQARLVGPLLDATVIDRQRRVELNAQFDSLAARCE</sequence>
<name>A0A8J7Y703_9EURY</name>
<evidence type="ECO:0000313" key="1">
    <source>
        <dbReference type="EMBL" id="MBV0925860.1"/>
    </source>
</evidence>
<evidence type="ECO:0000313" key="2">
    <source>
        <dbReference type="Proteomes" id="UP000766550"/>
    </source>
</evidence>
<dbReference type="SUPFAM" id="SSF55961">
    <property type="entry name" value="Bet v1-like"/>
    <property type="match status" value="1"/>
</dbReference>
<dbReference type="Proteomes" id="UP000766550">
    <property type="component" value="Unassembled WGS sequence"/>
</dbReference>
<dbReference type="InterPro" id="IPR023393">
    <property type="entry name" value="START-like_dom_sf"/>
</dbReference>
<dbReference type="Gene3D" id="3.30.530.20">
    <property type="match status" value="1"/>
</dbReference>
<accession>A0A8J7Y703</accession>
<dbReference type="InterPro" id="IPR019587">
    <property type="entry name" value="Polyketide_cyclase/dehydratase"/>
</dbReference>
<reference evidence="1 2" key="1">
    <citation type="submission" date="2021-06" db="EMBL/GenBank/DDBJ databases">
        <title>New haloarchaea isolates fom saline soil.</title>
        <authorList>
            <person name="Duran-Viseras A."/>
            <person name="Sanchez-Porro C.S."/>
            <person name="Ventosa A."/>
        </authorList>
    </citation>
    <scope>NUCLEOTIDE SEQUENCE [LARGE SCALE GENOMIC DNA]</scope>
    <source>
        <strain evidence="1 2">JCM 183640</strain>
    </source>
</reference>
<dbReference type="AlphaFoldDB" id="A0A8J7Y703"/>
<dbReference type="Pfam" id="PF10604">
    <property type="entry name" value="Polyketide_cyc2"/>
    <property type="match status" value="1"/>
</dbReference>